<evidence type="ECO:0000313" key="3">
    <source>
        <dbReference type="EMBL" id="PKF70480.1"/>
    </source>
</evidence>
<dbReference type="EMBL" id="PIYS01000027">
    <property type="protein sequence ID" value="PKF70480.1"/>
    <property type="molecule type" value="Genomic_DNA"/>
</dbReference>
<keyword evidence="5" id="KW-1185">Reference proteome</keyword>
<gene>
    <name evidence="3" type="ORF">CW360_14405</name>
    <name evidence="2" type="ORF">GCM10007363_24730</name>
</gene>
<sequence length="98" mass="11239">MPSTSRDELQELQNLGKTSAQWLHACGIHSIAELRRLGAVQAYACVRQRGFRVTRSLLYALDAALRDLPSRQLDEQRKAELDRLYHISQEHNARQLTP</sequence>
<dbReference type="Proteomes" id="UP000242861">
    <property type="component" value="Unassembled WGS sequence"/>
</dbReference>
<dbReference type="EMBL" id="BMDE01000008">
    <property type="protein sequence ID" value="GGH95451.1"/>
    <property type="molecule type" value="Genomic_DNA"/>
</dbReference>
<reference evidence="2" key="5">
    <citation type="submission" date="2024-05" db="EMBL/GenBank/DDBJ databases">
        <authorList>
            <person name="Sun Q."/>
            <person name="Sedlacek I."/>
        </authorList>
    </citation>
    <scope>NUCLEOTIDE SEQUENCE</scope>
    <source>
        <strain evidence="2">CCM 8778</strain>
    </source>
</reference>
<evidence type="ECO:0000313" key="2">
    <source>
        <dbReference type="EMBL" id="GGH95451.1"/>
    </source>
</evidence>
<dbReference type="InterPro" id="IPR047525">
    <property type="entry name" value="TfoX-like"/>
</dbReference>
<dbReference type="PANTHER" id="PTHR36121:SF1">
    <property type="entry name" value="PROTEIN SXY"/>
    <property type="match status" value="1"/>
</dbReference>
<protein>
    <submittedName>
        <fullName evidence="3">Competence protein TfoX</fullName>
    </submittedName>
</protein>
<reference evidence="3" key="3">
    <citation type="submission" date="2017-12" db="EMBL/GenBank/DDBJ databases">
        <authorList>
            <person name="Hurst M.R.H."/>
        </authorList>
    </citation>
    <scope>NUCLEOTIDE SEQUENCE [LARGE SCALE GENOMIC DNA]</scope>
    <source>
        <strain evidence="3">ZYSR67-Z</strain>
    </source>
</reference>
<dbReference type="Pfam" id="PF04994">
    <property type="entry name" value="TfoX_C"/>
    <property type="match status" value="1"/>
</dbReference>
<dbReference type="AlphaFoldDB" id="A0A2I0CMW6"/>
<feature type="domain" description="TfoX C-terminal" evidence="1">
    <location>
        <begin position="7"/>
        <end position="83"/>
    </location>
</feature>
<dbReference type="Gene3D" id="1.10.150.20">
    <property type="entry name" value="5' to 3' exonuclease, C-terminal subdomain"/>
    <property type="match status" value="1"/>
</dbReference>
<evidence type="ECO:0000259" key="1">
    <source>
        <dbReference type="Pfam" id="PF04994"/>
    </source>
</evidence>
<evidence type="ECO:0000313" key="4">
    <source>
        <dbReference type="Proteomes" id="UP000242861"/>
    </source>
</evidence>
<dbReference type="RefSeq" id="WP_093984291.1">
    <property type="nucleotide sequence ID" value="NZ_BMDE01000008.1"/>
</dbReference>
<comment type="caution">
    <text evidence="3">The sequence shown here is derived from an EMBL/GenBank/DDBJ whole genome shotgun (WGS) entry which is preliminary data.</text>
</comment>
<accession>A0A2I0CMW6</accession>
<organism evidence="3 4">
    <name type="scientific">Pseudomonas fluvialis</name>
    <dbReference type="NCBI Taxonomy" id="1793966"/>
    <lineage>
        <taxon>Bacteria</taxon>
        <taxon>Pseudomonadati</taxon>
        <taxon>Pseudomonadota</taxon>
        <taxon>Gammaproteobacteria</taxon>
        <taxon>Pseudomonadales</taxon>
        <taxon>Pseudomonadaceae</taxon>
        <taxon>Pseudomonas</taxon>
    </lineage>
</organism>
<dbReference type="PANTHER" id="PTHR36121">
    <property type="entry name" value="PROTEIN SXY"/>
    <property type="match status" value="1"/>
</dbReference>
<proteinExistence type="predicted"/>
<reference evidence="5" key="4">
    <citation type="journal article" date="2019" name="Int. J. Syst. Evol. Microbiol.">
        <title>The Global Catalogue of Microorganisms (GCM) 10K type strain sequencing project: providing services to taxonomists for standard genome sequencing and annotation.</title>
        <authorList>
            <consortium name="The Broad Institute Genomics Platform"/>
            <consortium name="The Broad Institute Genome Sequencing Center for Infectious Disease"/>
            <person name="Wu L."/>
            <person name="Ma J."/>
        </authorList>
    </citation>
    <scope>NUCLEOTIDE SEQUENCE [LARGE SCALE GENOMIC DNA]</scope>
    <source>
        <strain evidence="5">CCM 8778</strain>
    </source>
</reference>
<dbReference type="InterPro" id="IPR007077">
    <property type="entry name" value="TfoX_C"/>
</dbReference>
<name>A0A2I0CMW6_9PSED</name>
<reference evidence="2" key="1">
    <citation type="journal article" date="2014" name="Int. J. Syst. Evol. Microbiol.">
        <title>Complete genome of a new Firmicutes species belonging to the dominant human colonic microbiota ('Ruminococcus bicirculans') reveals two chromosomes and a selective capacity to utilize plant glucans.</title>
        <authorList>
            <consortium name="NISC Comparative Sequencing Program"/>
            <person name="Wegmann U."/>
            <person name="Louis P."/>
            <person name="Goesmann A."/>
            <person name="Henrissat B."/>
            <person name="Duncan S.H."/>
            <person name="Flint H.J."/>
        </authorList>
    </citation>
    <scope>NUCLEOTIDE SEQUENCE</scope>
    <source>
        <strain evidence="2">CCM 8778</strain>
    </source>
</reference>
<evidence type="ECO:0000313" key="5">
    <source>
        <dbReference type="Proteomes" id="UP000655550"/>
    </source>
</evidence>
<reference evidence="4" key="2">
    <citation type="submission" date="2017-12" db="EMBL/GenBank/DDBJ databases">
        <authorList>
            <person name="Yu X.-Y."/>
        </authorList>
    </citation>
    <scope>NUCLEOTIDE SEQUENCE [LARGE SCALE GENOMIC DNA]</scope>
    <source>
        <strain evidence="4">ZYSR67-Z</strain>
    </source>
</reference>
<dbReference type="Proteomes" id="UP000655550">
    <property type="component" value="Unassembled WGS sequence"/>
</dbReference>